<name>A0A061QVV9_9CHLO</name>
<sequence length="274" mass="30544">LKLGFDVKLIDAAGEPGGLASGWRTASGRSVETGIKGFWYHYENINAVIEELALEEPLFTDYTSSAFWDPTGIQVVAPIFQDLPRLPTPLGNFLYTSPRFTNLPVQDRLTALPLFRALLEFDLDEETFSKYDRMSARELFLGSGVSRGLYYKFLEPILIALLFVPLEELSAATALSVLYNYVLAHQPDFDVRWARGSISERVFRPWVTRIREKGGSVEFGVKTKAVLLEASDNAGRKQVARGVVAEDANGGTREYEADFTVLALNVKGLQQVVR</sequence>
<gene>
    <name evidence="2" type="ORF">TSPGSL018_23000</name>
</gene>
<dbReference type="GO" id="GO:0016491">
    <property type="term" value="F:oxidoreductase activity"/>
    <property type="evidence" value="ECO:0007669"/>
    <property type="project" value="InterPro"/>
</dbReference>
<evidence type="ECO:0000313" key="2">
    <source>
        <dbReference type="EMBL" id="JAC62575.1"/>
    </source>
</evidence>
<reference evidence="2" key="1">
    <citation type="submission" date="2014-05" db="EMBL/GenBank/DDBJ databases">
        <title>The transcriptome of the halophilic microalga Tetraselmis sp. GSL018 isolated from the Great Salt Lake, Utah.</title>
        <authorList>
            <person name="Jinkerson R.E."/>
            <person name="D'Adamo S."/>
            <person name="Posewitz M.C."/>
        </authorList>
    </citation>
    <scope>NUCLEOTIDE SEQUENCE</scope>
    <source>
        <strain evidence="2">GSL018</strain>
    </source>
</reference>
<organism evidence="2">
    <name type="scientific">Tetraselmis sp. GSL018</name>
    <dbReference type="NCBI Taxonomy" id="582737"/>
    <lineage>
        <taxon>Eukaryota</taxon>
        <taxon>Viridiplantae</taxon>
        <taxon>Chlorophyta</taxon>
        <taxon>core chlorophytes</taxon>
        <taxon>Chlorodendrophyceae</taxon>
        <taxon>Chlorodendrales</taxon>
        <taxon>Chlorodendraceae</taxon>
        <taxon>Tetraselmis</taxon>
    </lineage>
</organism>
<dbReference type="AlphaFoldDB" id="A0A061QVV9"/>
<dbReference type="InterPro" id="IPR002937">
    <property type="entry name" value="Amino_oxidase"/>
</dbReference>
<proteinExistence type="predicted"/>
<protein>
    <submittedName>
        <fullName evidence="2">Amine oxidase</fullName>
    </submittedName>
</protein>
<feature type="non-terminal residue" evidence="2">
    <location>
        <position position="1"/>
    </location>
</feature>
<dbReference type="EMBL" id="GBEZ01024416">
    <property type="protein sequence ID" value="JAC62575.1"/>
    <property type="molecule type" value="Transcribed_RNA"/>
</dbReference>
<accession>A0A061QVV9</accession>
<dbReference type="Pfam" id="PF01593">
    <property type="entry name" value="Amino_oxidase"/>
    <property type="match status" value="1"/>
</dbReference>
<dbReference type="PANTHER" id="PTHR42923:SF46">
    <property type="entry name" value="AMINE OXIDASE"/>
    <property type="match status" value="1"/>
</dbReference>
<dbReference type="InterPro" id="IPR050464">
    <property type="entry name" value="Zeta_carotene_desat/Oxidored"/>
</dbReference>
<feature type="domain" description="Amine oxidase" evidence="1">
    <location>
        <begin position="3"/>
        <end position="270"/>
    </location>
</feature>
<dbReference type="SUPFAM" id="SSF51905">
    <property type="entry name" value="FAD/NAD(P)-binding domain"/>
    <property type="match status" value="1"/>
</dbReference>
<dbReference type="PANTHER" id="PTHR42923">
    <property type="entry name" value="PROTOPORPHYRINOGEN OXIDASE"/>
    <property type="match status" value="1"/>
</dbReference>
<feature type="non-terminal residue" evidence="2">
    <location>
        <position position="274"/>
    </location>
</feature>
<dbReference type="InterPro" id="IPR036188">
    <property type="entry name" value="FAD/NAD-bd_sf"/>
</dbReference>
<evidence type="ECO:0000259" key="1">
    <source>
        <dbReference type="Pfam" id="PF01593"/>
    </source>
</evidence>